<evidence type="ECO:0000313" key="2">
    <source>
        <dbReference type="EMBL" id="PVH47532.1"/>
    </source>
</evidence>
<dbReference type="Gramene" id="PVH47532">
    <property type="protein sequence ID" value="PVH47532"/>
    <property type="gene ID" value="PAHAL_4G081600"/>
</dbReference>
<accession>A0A2T8JC80</accession>
<feature type="region of interest" description="Disordered" evidence="1">
    <location>
        <begin position="99"/>
        <end position="157"/>
    </location>
</feature>
<evidence type="ECO:0000256" key="1">
    <source>
        <dbReference type="SAM" id="MobiDB-lite"/>
    </source>
</evidence>
<name>A0A2T8JC80_9POAL</name>
<protein>
    <submittedName>
        <fullName evidence="2">Uncharacterized protein</fullName>
    </submittedName>
</protein>
<dbReference type="AlphaFoldDB" id="A0A2T8JC80"/>
<sequence>MTKATGGGRYRLRFGQQHGESCDAASVLAVGTTNPAAADLLAAALDSPLLFLVACSDFAGGMMDSLVTTLDLGSSLLTERAGCGSAAALLRRGSEARRGACGGGGGKAALGKGREGRGGEGEGWCMTGGPTKRGLTEEEPADARPCPYPSDQTKLQA</sequence>
<dbReference type="EMBL" id="CM008049">
    <property type="protein sequence ID" value="PVH47532.1"/>
    <property type="molecule type" value="Genomic_DNA"/>
</dbReference>
<organism evidence="2">
    <name type="scientific">Panicum hallii</name>
    <dbReference type="NCBI Taxonomy" id="206008"/>
    <lineage>
        <taxon>Eukaryota</taxon>
        <taxon>Viridiplantae</taxon>
        <taxon>Streptophyta</taxon>
        <taxon>Embryophyta</taxon>
        <taxon>Tracheophyta</taxon>
        <taxon>Spermatophyta</taxon>
        <taxon>Magnoliopsida</taxon>
        <taxon>Liliopsida</taxon>
        <taxon>Poales</taxon>
        <taxon>Poaceae</taxon>
        <taxon>PACMAD clade</taxon>
        <taxon>Panicoideae</taxon>
        <taxon>Panicodae</taxon>
        <taxon>Paniceae</taxon>
        <taxon>Panicinae</taxon>
        <taxon>Panicum</taxon>
        <taxon>Panicum sect. Panicum</taxon>
    </lineage>
</organism>
<gene>
    <name evidence="2" type="ORF">PAHAL_4G081600</name>
</gene>
<proteinExistence type="predicted"/>
<reference evidence="2" key="1">
    <citation type="submission" date="2018-04" db="EMBL/GenBank/DDBJ databases">
        <title>WGS assembly of Panicum hallii.</title>
        <authorList>
            <person name="Lovell J."/>
            <person name="Jenkins J."/>
            <person name="Lowry D."/>
            <person name="Mamidi S."/>
            <person name="Sreedasyam A."/>
            <person name="Weng X."/>
            <person name="Barry K."/>
            <person name="Bonette J."/>
            <person name="Campitelli B."/>
            <person name="Daum C."/>
            <person name="Gordon S."/>
            <person name="Gould B."/>
            <person name="Lipzen A."/>
            <person name="Macqueen A."/>
            <person name="Palacio-Mejia J."/>
            <person name="Plott C."/>
            <person name="Shakirov E."/>
            <person name="Shu S."/>
            <person name="Yoshinaga Y."/>
            <person name="Zane M."/>
            <person name="Rokhsar D."/>
            <person name="Grimwood J."/>
            <person name="Schmutz J."/>
            <person name="Juenger T."/>
        </authorList>
    </citation>
    <scope>NUCLEOTIDE SEQUENCE [LARGE SCALE GENOMIC DNA]</scope>
    <source>
        <strain evidence="2">FIL2</strain>
    </source>
</reference>
<dbReference type="Proteomes" id="UP000243499">
    <property type="component" value="Chromosome 4"/>
</dbReference>